<protein>
    <submittedName>
        <fullName evidence="2">Uncharacterized protein</fullName>
    </submittedName>
</protein>
<proteinExistence type="predicted"/>
<feature type="region of interest" description="Disordered" evidence="1">
    <location>
        <begin position="46"/>
        <end position="77"/>
    </location>
</feature>
<evidence type="ECO:0000313" key="2">
    <source>
        <dbReference type="EMBL" id="KAL2525924.1"/>
    </source>
</evidence>
<dbReference type="AlphaFoldDB" id="A0ABD1ULJ8"/>
<organism evidence="2 3">
    <name type="scientific">Abeliophyllum distichum</name>
    <dbReference type="NCBI Taxonomy" id="126358"/>
    <lineage>
        <taxon>Eukaryota</taxon>
        <taxon>Viridiplantae</taxon>
        <taxon>Streptophyta</taxon>
        <taxon>Embryophyta</taxon>
        <taxon>Tracheophyta</taxon>
        <taxon>Spermatophyta</taxon>
        <taxon>Magnoliopsida</taxon>
        <taxon>eudicotyledons</taxon>
        <taxon>Gunneridae</taxon>
        <taxon>Pentapetalae</taxon>
        <taxon>asterids</taxon>
        <taxon>lamiids</taxon>
        <taxon>Lamiales</taxon>
        <taxon>Oleaceae</taxon>
        <taxon>Forsythieae</taxon>
        <taxon>Abeliophyllum</taxon>
    </lineage>
</organism>
<name>A0ABD1ULJ8_9LAMI</name>
<accession>A0ABD1ULJ8</accession>
<keyword evidence="3" id="KW-1185">Reference proteome</keyword>
<dbReference type="Proteomes" id="UP001604336">
    <property type="component" value="Unassembled WGS sequence"/>
</dbReference>
<comment type="caution">
    <text evidence="2">The sequence shown here is derived from an EMBL/GenBank/DDBJ whole genome shotgun (WGS) entry which is preliminary data.</text>
</comment>
<sequence>MTLSPATVAWRFHWQKGAAMMLSPARVCSCKWAELGEGRVCAKGGVAQSQRSVQREPGFREGNQQPAKGGQISRREPAVGDQISLATKFLGVLGQISRTDLGVMRGGCPN</sequence>
<evidence type="ECO:0000313" key="3">
    <source>
        <dbReference type="Proteomes" id="UP001604336"/>
    </source>
</evidence>
<reference evidence="3" key="1">
    <citation type="submission" date="2024-07" db="EMBL/GenBank/DDBJ databases">
        <title>Two chromosome-level genome assemblies of Korean endemic species Abeliophyllum distichum and Forsythia ovata (Oleaceae).</title>
        <authorList>
            <person name="Jang H."/>
        </authorList>
    </citation>
    <scope>NUCLEOTIDE SEQUENCE [LARGE SCALE GENOMIC DNA]</scope>
</reference>
<gene>
    <name evidence="2" type="ORF">Adt_10978</name>
</gene>
<evidence type="ECO:0000256" key="1">
    <source>
        <dbReference type="SAM" id="MobiDB-lite"/>
    </source>
</evidence>
<dbReference type="EMBL" id="JBFOLK010000003">
    <property type="protein sequence ID" value="KAL2525924.1"/>
    <property type="molecule type" value="Genomic_DNA"/>
</dbReference>